<evidence type="ECO:0000313" key="3">
    <source>
        <dbReference type="Proteomes" id="UP000000310"/>
    </source>
</evidence>
<dbReference type="HOGENOM" id="CLU_068235_0_1_10"/>
<dbReference type="Pfam" id="PF11751">
    <property type="entry name" value="PorP_SprF"/>
    <property type="match status" value="1"/>
</dbReference>
<dbReference type="Proteomes" id="UP000000310">
    <property type="component" value="Chromosome"/>
</dbReference>
<sequence>MKRYLILFFIVISISLEAQAQQDPQFSQYMFNNLIINPAYAGYKENWNVSAVYRNQWVGVEGAPKTQTFILDGSLAKDKVGLALGVINDKYGLRGKFSAYVNYSYKLLVGEEGTLALGLAGGISQFTYDSDKATYEEEQERDFLNGKYTYMEPEARFGIHYSTNRFFFGASVTNLFSQMFSKEGSIRNIVTNQNNHFFLSSGYLFDINDYLRCKPTILLKEDFKGPTGLDGNLNFLVADKVWIGGSYRTNIDIWKKEVESLSGSSVVGMFQFVGDTWNIGYSYDYSAATLRSFNSTHEISLGFVLGKNRNLKILNPRYF</sequence>
<gene>
    <name evidence="2" type="ordered locus">Pedsa_0180</name>
</gene>
<dbReference type="NCBIfam" id="TIGR03519">
    <property type="entry name" value="T9SS_PorP_fam"/>
    <property type="match status" value="1"/>
</dbReference>
<reference evidence="3" key="2">
    <citation type="submission" date="2011-02" db="EMBL/GenBank/DDBJ databases">
        <title>The complete genome of Pedobacter saltans DSM 12145.</title>
        <authorList>
            <consortium name="US DOE Joint Genome Institute (JGI-PGF)"/>
            <person name="Lucas S."/>
            <person name="Copeland A."/>
            <person name="Lapidus A."/>
            <person name="Bruce D."/>
            <person name="Goodwin L."/>
            <person name="Pitluck S."/>
            <person name="Kyrpides N."/>
            <person name="Mavromatis K."/>
            <person name="Pagani I."/>
            <person name="Ivanova N."/>
            <person name="Ovchinnikova G."/>
            <person name="Lu M."/>
            <person name="Detter J.C."/>
            <person name="Han C."/>
            <person name="Land M."/>
            <person name="Hauser L."/>
            <person name="Markowitz V."/>
            <person name="Cheng J.-F."/>
            <person name="Hugenholtz P."/>
            <person name="Woyke T."/>
            <person name="Wu D."/>
            <person name="Tindall B."/>
            <person name="Pomrenke H.G."/>
            <person name="Brambilla E."/>
            <person name="Klenk H.-P."/>
            <person name="Eisen J.A."/>
        </authorList>
    </citation>
    <scope>NUCLEOTIDE SEQUENCE [LARGE SCALE GENOMIC DNA]</scope>
    <source>
        <strain evidence="3">ATCC 51119 / DSM 12145 / JCM 21818 / LMG 10337 / NBRC 100064 / NCIMB 13643</strain>
    </source>
</reference>
<evidence type="ECO:0000313" key="2">
    <source>
        <dbReference type="EMBL" id="ADY50766.1"/>
    </source>
</evidence>
<accession>F0SDN9</accession>
<dbReference type="RefSeq" id="WP_013631269.1">
    <property type="nucleotide sequence ID" value="NC_015177.1"/>
</dbReference>
<organism evidence="2 3">
    <name type="scientific">Pseudopedobacter saltans (strain ATCC 51119 / DSM 12145 / JCM 21818 / CCUG 39354 / LMG 10337 / NBRC 100064 / NCIMB 13643)</name>
    <name type="common">Pedobacter saltans</name>
    <dbReference type="NCBI Taxonomy" id="762903"/>
    <lineage>
        <taxon>Bacteria</taxon>
        <taxon>Pseudomonadati</taxon>
        <taxon>Bacteroidota</taxon>
        <taxon>Sphingobacteriia</taxon>
        <taxon>Sphingobacteriales</taxon>
        <taxon>Sphingobacteriaceae</taxon>
        <taxon>Pseudopedobacter</taxon>
    </lineage>
</organism>
<dbReference type="eggNOG" id="COG3064">
    <property type="taxonomic scope" value="Bacteria"/>
</dbReference>
<reference evidence="2 3" key="1">
    <citation type="journal article" date="2011" name="Stand. Genomic Sci.">
        <title>Complete genome sequence of the gliding, heparinolytic Pedobacter saltans type strain (113).</title>
        <authorList>
            <person name="Liolios K."/>
            <person name="Sikorski J."/>
            <person name="Lu M."/>
            <person name="Nolan M."/>
            <person name="Lapidus A."/>
            <person name="Lucas S."/>
            <person name="Hammon N."/>
            <person name="Deshpande S."/>
            <person name="Cheng J.F."/>
            <person name="Tapia R."/>
            <person name="Han C."/>
            <person name="Goodwin L."/>
            <person name="Pitluck S."/>
            <person name="Huntemann M."/>
            <person name="Ivanova N."/>
            <person name="Pagani I."/>
            <person name="Mavromatis K."/>
            <person name="Ovchinikova G."/>
            <person name="Pati A."/>
            <person name="Chen A."/>
            <person name="Palaniappan K."/>
            <person name="Land M."/>
            <person name="Hauser L."/>
            <person name="Brambilla E.M."/>
            <person name="Kotsyurbenko O."/>
            <person name="Rohde M."/>
            <person name="Tindall B.J."/>
            <person name="Abt B."/>
            <person name="Goker M."/>
            <person name="Detter J.C."/>
            <person name="Woyke T."/>
            <person name="Bristow J."/>
            <person name="Eisen J.A."/>
            <person name="Markowitz V."/>
            <person name="Hugenholtz P."/>
            <person name="Klenk H.P."/>
            <person name="Kyrpides N.C."/>
        </authorList>
    </citation>
    <scope>NUCLEOTIDE SEQUENCE [LARGE SCALE GENOMIC DNA]</scope>
    <source>
        <strain evidence="3">ATCC 51119 / DSM 12145 / JCM 21818 / LMG 10337 / NBRC 100064 / NCIMB 13643</strain>
    </source>
</reference>
<feature type="signal peptide" evidence="1">
    <location>
        <begin position="1"/>
        <end position="20"/>
    </location>
</feature>
<feature type="chain" id="PRO_5003258403" evidence="1">
    <location>
        <begin position="21"/>
        <end position="319"/>
    </location>
</feature>
<evidence type="ECO:0000256" key="1">
    <source>
        <dbReference type="SAM" id="SignalP"/>
    </source>
</evidence>
<name>F0SDN9_PSESL</name>
<keyword evidence="3" id="KW-1185">Reference proteome</keyword>
<dbReference type="AlphaFoldDB" id="F0SDN9"/>
<dbReference type="EMBL" id="CP002545">
    <property type="protein sequence ID" value="ADY50766.1"/>
    <property type="molecule type" value="Genomic_DNA"/>
</dbReference>
<dbReference type="OrthoDB" id="1493187at2"/>
<keyword evidence="1" id="KW-0732">Signal</keyword>
<dbReference type="KEGG" id="psn:Pedsa_0180"/>
<protein>
    <submittedName>
        <fullName evidence="2">Membrane protein</fullName>
    </submittedName>
</protein>
<dbReference type="STRING" id="762903.Pedsa_0180"/>
<dbReference type="InterPro" id="IPR019861">
    <property type="entry name" value="PorP/SprF_Bacteroidetes"/>
</dbReference>
<proteinExistence type="predicted"/>